<feature type="region of interest" description="Disordered" evidence="1">
    <location>
        <begin position="1"/>
        <end position="27"/>
    </location>
</feature>
<protein>
    <submittedName>
        <fullName evidence="2">Uncharacterized protein</fullName>
    </submittedName>
</protein>
<evidence type="ECO:0000256" key="1">
    <source>
        <dbReference type="SAM" id="MobiDB-lite"/>
    </source>
</evidence>
<proteinExistence type="predicted"/>
<comment type="caution">
    <text evidence="2">The sequence shown here is derived from an EMBL/GenBank/DDBJ whole genome shotgun (WGS) entry which is preliminary data.</text>
</comment>
<evidence type="ECO:0000313" key="2">
    <source>
        <dbReference type="EMBL" id="MXQ97696.1"/>
    </source>
</evidence>
<gene>
    <name evidence="2" type="ORF">E5288_WYG007402</name>
</gene>
<dbReference type="AlphaFoldDB" id="A0A6B0SCE6"/>
<dbReference type="Proteomes" id="UP000322234">
    <property type="component" value="Unassembled WGS sequence"/>
</dbReference>
<evidence type="ECO:0000313" key="3">
    <source>
        <dbReference type="Proteomes" id="UP000322234"/>
    </source>
</evidence>
<keyword evidence="3" id="KW-1185">Reference proteome</keyword>
<dbReference type="SUPFAM" id="SSF57667">
    <property type="entry name" value="beta-beta-alpha zinc fingers"/>
    <property type="match status" value="1"/>
</dbReference>
<sequence length="218" mass="24232">MAAAAALRDTPQTLKPRTCSGARSSDPGIQDSDAVVNMYFTITSLISGYWHGVEDKEAPSEQSICIGVSQIRTLKVDSSPHKGQPFEMCGPVLRDILHFPEHQETHLGQKPYTCGNRFYISANLQQYQEQHIGEIPIRSSVDTALIINSCTTHVSGKPTVYGEIGNDFLVNVGFFHHTEEKLNNSNEYAPVTVTVQYQRAQMLEHLECSAKGRCHRGR</sequence>
<dbReference type="EMBL" id="VBQZ03000199">
    <property type="protein sequence ID" value="MXQ97696.1"/>
    <property type="molecule type" value="Genomic_DNA"/>
</dbReference>
<accession>A0A6B0SCE6</accession>
<organism evidence="2 3">
    <name type="scientific">Bos mutus</name>
    <name type="common">wild yak</name>
    <dbReference type="NCBI Taxonomy" id="72004"/>
    <lineage>
        <taxon>Eukaryota</taxon>
        <taxon>Metazoa</taxon>
        <taxon>Chordata</taxon>
        <taxon>Craniata</taxon>
        <taxon>Vertebrata</taxon>
        <taxon>Euteleostomi</taxon>
        <taxon>Mammalia</taxon>
        <taxon>Eutheria</taxon>
        <taxon>Laurasiatheria</taxon>
        <taxon>Artiodactyla</taxon>
        <taxon>Ruminantia</taxon>
        <taxon>Pecora</taxon>
        <taxon>Bovidae</taxon>
        <taxon>Bovinae</taxon>
        <taxon>Bos</taxon>
    </lineage>
</organism>
<dbReference type="Gene3D" id="3.30.160.60">
    <property type="entry name" value="Classic Zinc Finger"/>
    <property type="match status" value="1"/>
</dbReference>
<name>A0A6B0SCE6_9CETA</name>
<reference evidence="2" key="1">
    <citation type="submission" date="2019-10" db="EMBL/GenBank/DDBJ databases">
        <title>The sequence and de novo assembly of the wild yak genome.</title>
        <authorList>
            <person name="Liu Y."/>
        </authorList>
    </citation>
    <scope>NUCLEOTIDE SEQUENCE [LARGE SCALE GENOMIC DNA]</scope>
    <source>
        <strain evidence="2">WY2019</strain>
    </source>
</reference>
<dbReference type="InterPro" id="IPR036236">
    <property type="entry name" value="Znf_C2H2_sf"/>
</dbReference>